<dbReference type="PROSITE" id="PS51257">
    <property type="entry name" value="PROKAR_LIPOPROTEIN"/>
    <property type="match status" value="1"/>
</dbReference>
<protein>
    <submittedName>
        <fullName evidence="6">3-oxoacyl-[acyl-carrier-protein] synthase-1</fullName>
    </submittedName>
</protein>
<dbReference type="GO" id="GO:0004315">
    <property type="term" value="F:3-oxoacyl-[acyl-carrier-protein] synthase activity"/>
    <property type="evidence" value="ECO:0007669"/>
    <property type="project" value="InterPro"/>
</dbReference>
<dbReference type="RefSeq" id="WP_093033393.1">
    <property type="nucleotide sequence ID" value="NZ_FNNZ01000013.1"/>
</dbReference>
<keyword evidence="7" id="KW-1185">Reference proteome</keyword>
<accession>A0A1H2YPD3</accession>
<proteinExistence type="inferred from homology"/>
<dbReference type="OrthoDB" id="9808669at2"/>
<evidence type="ECO:0000259" key="5">
    <source>
        <dbReference type="PROSITE" id="PS52004"/>
    </source>
</evidence>
<gene>
    <name evidence="6" type="ORF">SAMN05421783_11389</name>
</gene>
<keyword evidence="3 4" id="KW-0808">Transferase</keyword>
<dbReference type="GO" id="GO:0005829">
    <property type="term" value="C:cytosol"/>
    <property type="evidence" value="ECO:0007669"/>
    <property type="project" value="TreeGrafter"/>
</dbReference>
<dbReference type="InterPro" id="IPR016039">
    <property type="entry name" value="Thiolase-like"/>
</dbReference>
<evidence type="ECO:0000256" key="3">
    <source>
        <dbReference type="ARBA" id="ARBA00022679"/>
    </source>
</evidence>
<dbReference type="InterPro" id="IPR020841">
    <property type="entry name" value="PKS_Beta-ketoAc_synthase_dom"/>
</dbReference>
<evidence type="ECO:0000256" key="4">
    <source>
        <dbReference type="RuleBase" id="RU003694"/>
    </source>
</evidence>
<dbReference type="Pfam" id="PF02801">
    <property type="entry name" value="Ketoacyl-synt_C"/>
    <property type="match status" value="1"/>
</dbReference>
<dbReference type="Proteomes" id="UP000198816">
    <property type="component" value="Unassembled WGS sequence"/>
</dbReference>
<dbReference type="PROSITE" id="PS00606">
    <property type="entry name" value="KS3_1"/>
    <property type="match status" value="1"/>
</dbReference>
<evidence type="ECO:0000256" key="2">
    <source>
        <dbReference type="ARBA" id="ARBA00008467"/>
    </source>
</evidence>
<organism evidence="6 7">
    <name type="scientific">Thiocapsa roseopersicina</name>
    <dbReference type="NCBI Taxonomy" id="1058"/>
    <lineage>
        <taxon>Bacteria</taxon>
        <taxon>Pseudomonadati</taxon>
        <taxon>Pseudomonadota</taxon>
        <taxon>Gammaproteobacteria</taxon>
        <taxon>Chromatiales</taxon>
        <taxon>Chromatiaceae</taxon>
        <taxon>Thiocapsa</taxon>
    </lineage>
</organism>
<dbReference type="PANTHER" id="PTHR11712:SF320">
    <property type="entry name" value="BETA-KETOACYL SYNTHASE"/>
    <property type="match status" value="1"/>
</dbReference>
<dbReference type="Gene3D" id="3.40.47.10">
    <property type="match status" value="1"/>
</dbReference>
<dbReference type="PANTHER" id="PTHR11712">
    <property type="entry name" value="POLYKETIDE SYNTHASE-RELATED"/>
    <property type="match status" value="1"/>
</dbReference>
<evidence type="ECO:0000256" key="1">
    <source>
        <dbReference type="ARBA" id="ARBA00005194"/>
    </source>
</evidence>
<reference evidence="7" key="1">
    <citation type="submission" date="2016-10" db="EMBL/GenBank/DDBJ databases">
        <authorList>
            <person name="Varghese N."/>
            <person name="Submissions S."/>
        </authorList>
    </citation>
    <scope>NUCLEOTIDE SEQUENCE [LARGE SCALE GENOMIC DNA]</scope>
    <source>
        <strain evidence="7">DSM 217</strain>
    </source>
</reference>
<dbReference type="GO" id="GO:0006633">
    <property type="term" value="P:fatty acid biosynthetic process"/>
    <property type="evidence" value="ECO:0007669"/>
    <property type="project" value="UniProtKB-UniPathway"/>
</dbReference>
<dbReference type="EMBL" id="FNNZ01000013">
    <property type="protein sequence ID" value="SDX06369.1"/>
    <property type="molecule type" value="Genomic_DNA"/>
</dbReference>
<dbReference type="Pfam" id="PF00109">
    <property type="entry name" value="ketoacyl-synt"/>
    <property type="match status" value="1"/>
</dbReference>
<dbReference type="AlphaFoldDB" id="A0A1H2YPD3"/>
<dbReference type="CDD" id="cd00834">
    <property type="entry name" value="KAS_I_II"/>
    <property type="match status" value="1"/>
</dbReference>
<comment type="pathway">
    <text evidence="1">Lipid metabolism; fatty acid biosynthesis.</text>
</comment>
<dbReference type="SUPFAM" id="SSF53901">
    <property type="entry name" value="Thiolase-like"/>
    <property type="match status" value="2"/>
</dbReference>
<dbReference type="UniPathway" id="UPA00094"/>
<dbReference type="STRING" id="1058.SAMN05421783_11389"/>
<dbReference type="SMART" id="SM00825">
    <property type="entry name" value="PKS_KS"/>
    <property type="match status" value="1"/>
</dbReference>
<evidence type="ECO:0000313" key="7">
    <source>
        <dbReference type="Proteomes" id="UP000198816"/>
    </source>
</evidence>
<dbReference type="InterPro" id="IPR014030">
    <property type="entry name" value="Ketoacyl_synth_N"/>
</dbReference>
<sequence>MPITPARIRAYTLTTALGQGCRPHLQALTEMRPGLRLWTPDEAPVQSWAGVVDGLDDVRLPARLAEFDCRNNRLAELALHGDGFAEQVEAARERRGPSRIGLFLGTSTAGIRHTEQCYRRHFEEKTPGLGEDLRFDSTHAYVSLADYCRRRLGLSGPAIVISTACSSGAKTFAAAQRALSAGLCDAAVVGGVDTLCATTLLGFQALGLLSPTPCTPWGLGRTGISIGEGAAFALLEGNGDADDDGLSLLGYGESTDAYHIASPHPQGDGAVSAMRAALDSAGLSADVIDYINLHGTGTPANDLSEDRAVARVFGDTAIASATKGWTGHTLGASGAVEAVLSLICLRHGLIPGTLNTTTFDPDLSTRLIRDSAPRPLARVLSNAFGFAGNNCTLVFGRTSCA</sequence>
<dbReference type="NCBIfam" id="NF006618">
    <property type="entry name" value="PRK09185.1"/>
    <property type="match status" value="1"/>
</dbReference>
<evidence type="ECO:0000313" key="6">
    <source>
        <dbReference type="EMBL" id="SDX06369.1"/>
    </source>
</evidence>
<dbReference type="InterPro" id="IPR014031">
    <property type="entry name" value="Ketoacyl_synth_C"/>
</dbReference>
<dbReference type="InterPro" id="IPR018201">
    <property type="entry name" value="Ketoacyl_synth_AS"/>
</dbReference>
<feature type="domain" description="Ketosynthase family 3 (KS3)" evidence="5">
    <location>
        <begin position="1"/>
        <end position="397"/>
    </location>
</feature>
<name>A0A1H2YPD3_THIRO</name>
<dbReference type="InterPro" id="IPR000794">
    <property type="entry name" value="Beta-ketoacyl_synthase"/>
</dbReference>
<dbReference type="PROSITE" id="PS52004">
    <property type="entry name" value="KS3_2"/>
    <property type="match status" value="1"/>
</dbReference>
<comment type="similarity">
    <text evidence="2 4">Belongs to the thiolase-like superfamily. Beta-ketoacyl-ACP synthases family.</text>
</comment>